<dbReference type="EMBL" id="LR796261">
    <property type="protein sequence ID" value="CAB4132662.1"/>
    <property type="molecule type" value="Genomic_DNA"/>
</dbReference>
<reference evidence="1" key="1">
    <citation type="submission" date="2020-04" db="EMBL/GenBank/DDBJ databases">
        <authorList>
            <person name="Chiriac C."/>
            <person name="Salcher M."/>
            <person name="Ghai R."/>
            <person name="Kavagutti S V."/>
        </authorList>
    </citation>
    <scope>NUCLEOTIDE SEQUENCE</scope>
</reference>
<gene>
    <name evidence="1" type="ORF">UFOVP259_64</name>
</gene>
<protein>
    <submittedName>
        <fullName evidence="1">Uncharacterized protein</fullName>
    </submittedName>
</protein>
<evidence type="ECO:0000313" key="1">
    <source>
        <dbReference type="EMBL" id="CAB4132662.1"/>
    </source>
</evidence>
<proteinExistence type="predicted"/>
<sequence length="163" mass="18499">MGGTKWGGINMSRKKCHRKIWSKVNVIEYAITGASITAEDKLDKLRMGELSAIESMVKGNATTTDWRALVDMLNIAETMATNGIGIEVLPVCEVVQKEMEAAAHRYENTRKMGLTGTGIRFIKELYALHDLQRTSISRSEYERMIEKTMNYIRSNHHRVVHIT</sequence>
<organism evidence="1">
    <name type="scientific">uncultured Caudovirales phage</name>
    <dbReference type="NCBI Taxonomy" id="2100421"/>
    <lineage>
        <taxon>Viruses</taxon>
        <taxon>Duplodnaviria</taxon>
        <taxon>Heunggongvirae</taxon>
        <taxon>Uroviricota</taxon>
        <taxon>Caudoviricetes</taxon>
        <taxon>Peduoviridae</taxon>
        <taxon>Maltschvirus</taxon>
        <taxon>Maltschvirus maltsch</taxon>
    </lineage>
</organism>
<accession>A0A6J5LGK3</accession>
<name>A0A6J5LGK3_9CAUD</name>